<evidence type="ECO:0000313" key="9">
    <source>
        <dbReference type="EMBL" id="EDM79307.1"/>
    </source>
</evidence>
<evidence type="ECO:0000256" key="3">
    <source>
        <dbReference type="ARBA" id="ARBA00022452"/>
    </source>
</evidence>
<dbReference type="GO" id="GO:0015483">
    <property type="term" value="F:long-chain fatty acid transporting porin activity"/>
    <property type="evidence" value="ECO:0007669"/>
    <property type="project" value="TreeGrafter"/>
</dbReference>
<accession>A6G4J5</accession>
<sequence length="538" mass="57786">MIDMPVRSDDASLLALSGPPNPSELGSDRRRAASRSPFFRPRLAALALGPVLALLWPGAQAHASGLDVPHIGTTFSSPTTQDAAAVYWNPAMLGFADSNEVLLGVGIAAGSLRYQRDRLGAYQYADGLDFAEPIDPASIDPNKPGAYPEVRSPIFSPNAGGFAAFPLIQDRLALGLGVYVPYAAPLSFDEEGAQRFALQSAFIAVSRISAALSVKVHERVSLGASVSYVLGFAQLRRIQDFGAVDLFGDALARPPINQPNDFGEDAPSTVRELDVLARPFALNDAFSHGASFSVALAANPIDPLWLGLTYDHGSRANFRGTFQLDMNDEFFTQDLASQGLSFPPLVEGDAALSFRLPKRLMFGAAYDISKTLRVDTNLAYVFWQDVDTFDITLDSEQLAQPALEIPRRTTVGLRRDWVGAIHVEASARAVVDKKEKVRVSGTLGYHSPASPDATIDVASPDGQRLLGALGVAYQINPRVAVLADGELQGILPRTVTASDYDLGNGRYNLLLGTFMLHLQARFGSKAKPAKPPVRPIES</sequence>
<dbReference type="AlphaFoldDB" id="A6G4J5"/>
<comment type="subcellular location">
    <subcellularLocation>
        <location evidence="1">Cell outer membrane</location>
        <topology evidence="1">Multi-pass membrane protein</topology>
    </subcellularLocation>
</comment>
<dbReference type="PANTHER" id="PTHR35093">
    <property type="entry name" value="OUTER MEMBRANE PROTEIN NMB0088-RELATED"/>
    <property type="match status" value="1"/>
</dbReference>
<dbReference type="GO" id="GO:0009279">
    <property type="term" value="C:cell outer membrane"/>
    <property type="evidence" value="ECO:0007669"/>
    <property type="project" value="UniProtKB-SubCell"/>
</dbReference>
<comment type="caution">
    <text evidence="9">The sequence shown here is derived from an EMBL/GenBank/DDBJ whole genome shotgun (WGS) entry which is preliminary data.</text>
</comment>
<evidence type="ECO:0000256" key="1">
    <source>
        <dbReference type="ARBA" id="ARBA00004571"/>
    </source>
</evidence>
<dbReference type="EMBL" id="ABCS01000021">
    <property type="protein sequence ID" value="EDM79307.1"/>
    <property type="molecule type" value="Genomic_DNA"/>
</dbReference>
<keyword evidence="7" id="KW-0998">Cell outer membrane</keyword>
<evidence type="ECO:0000256" key="8">
    <source>
        <dbReference type="SAM" id="MobiDB-lite"/>
    </source>
</evidence>
<feature type="region of interest" description="Disordered" evidence="8">
    <location>
        <begin position="1"/>
        <end position="31"/>
    </location>
</feature>
<dbReference type="PANTHER" id="PTHR35093:SF8">
    <property type="entry name" value="OUTER MEMBRANE PROTEIN NMB0088-RELATED"/>
    <property type="match status" value="1"/>
</dbReference>
<evidence type="ECO:0000256" key="4">
    <source>
        <dbReference type="ARBA" id="ARBA00022692"/>
    </source>
</evidence>
<keyword evidence="6" id="KW-0472">Membrane</keyword>
<dbReference type="Gene3D" id="2.40.160.60">
    <property type="entry name" value="Outer membrane protein transport protein (OMPP1/FadL/TodX)"/>
    <property type="match status" value="1"/>
</dbReference>
<keyword evidence="3" id="KW-1134">Transmembrane beta strand</keyword>
<evidence type="ECO:0000313" key="10">
    <source>
        <dbReference type="Proteomes" id="UP000005801"/>
    </source>
</evidence>
<evidence type="ECO:0000256" key="5">
    <source>
        <dbReference type="ARBA" id="ARBA00022729"/>
    </source>
</evidence>
<feature type="compositionally biased region" description="Basic and acidic residues" evidence="8">
    <location>
        <begin position="1"/>
        <end position="10"/>
    </location>
</feature>
<keyword evidence="4" id="KW-0812">Transmembrane</keyword>
<gene>
    <name evidence="9" type="ORF">PPSIR1_04183</name>
</gene>
<evidence type="ECO:0000256" key="7">
    <source>
        <dbReference type="ARBA" id="ARBA00023237"/>
    </source>
</evidence>
<proteinExistence type="inferred from homology"/>
<organism evidence="9 10">
    <name type="scientific">Plesiocystis pacifica SIR-1</name>
    <dbReference type="NCBI Taxonomy" id="391625"/>
    <lineage>
        <taxon>Bacteria</taxon>
        <taxon>Pseudomonadati</taxon>
        <taxon>Myxococcota</taxon>
        <taxon>Polyangia</taxon>
        <taxon>Nannocystales</taxon>
        <taxon>Nannocystaceae</taxon>
        <taxon>Plesiocystis</taxon>
    </lineage>
</organism>
<dbReference type="Proteomes" id="UP000005801">
    <property type="component" value="Unassembled WGS sequence"/>
</dbReference>
<dbReference type="Pfam" id="PF03349">
    <property type="entry name" value="Toluene_X"/>
    <property type="match status" value="1"/>
</dbReference>
<dbReference type="InterPro" id="IPR005017">
    <property type="entry name" value="OMPP1/FadL/TodX"/>
</dbReference>
<evidence type="ECO:0000256" key="2">
    <source>
        <dbReference type="ARBA" id="ARBA00008163"/>
    </source>
</evidence>
<reference evidence="9 10" key="1">
    <citation type="submission" date="2007-06" db="EMBL/GenBank/DDBJ databases">
        <authorList>
            <person name="Shimkets L."/>
            <person name="Ferriera S."/>
            <person name="Johnson J."/>
            <person name="Kravitz S."/>
            <person name="Beeson K."/>
            <person name="Sutton G."/>
            <person name="Rogers Y.-H."/>
            <person name="Friedman R."/>
            <person name="Frazier M."/>
            <person name="Venter J.C."/>
        </authorList>
    </citation>
    <scope>NUCLEOTIDE SEQUENCE [LARGE SCALE GENOMIC DNA]</scope>
    <source>
        <strain evidence="9 10">SIR-1</strain>
    </source>
</reference>
<dbReference type="SUPFAM" id="SSF56935">
    <property type="entry name" value="Porins"/>
    <property type="match status" value="1"/>
</dbReference>
<dbReference type="STRING" id="391625.PPSIR1_04183"/>
<protein>
    <submittedName>
        <fullName evidence="9">Long-chain fatty acid transport protein, outer membrane protein</fullName>
    </submittedName>
</protein>
<name>A6G4J5_9BACT</name>
<keyword evidence="5" id="KW-0732">Signal</keyword>
<keyword evidence="10" id="KW-1185">Reference proteome</keyword>
<dbReference type="eggNOG" id="COG2067">
    <property type="taxonomic scope" value="Bacteria"/>
</dbReference>
<comment type="similarity">
    <text evidence="2">Belongs to the OmpP1/FadL family.</text>
</comment>
<evidence type="ECO:0000256" key="6">
    <source>
        <dbReference type="ARBA" id="ARBA00023136"/>
    </source>
</evidence>